<keyword evidence="4" id="KW-0560">Oxidoreductase</keyword>
<name>A0ABS7KX99_CLOSR</name>
<dbReference type="Pfam" id="PF00881">
    <property type="entry name" value="Nitroreductase"/>
    <property type="match status" value="1"/>
</dbReference>
<dbReference type="EMBL" id="JAIKTU010000006">
    <property type="protein sequence ID" value="MBY0755444.1"/>
    <property type="molecule type" value="Genomic_DNA"/>
</dbReference>
<keyword evidence="7" id="KW-1185">Reference proteome</keyword>
<dbReference type="InterPro" id="IPR029479">
    <property type="entry name" value="Nitroreductase"/>
</dbReference>
<evidence type="ECO:0000256" key="3">
    <source>
        <dbReference type="ARBA" id="ARBA00022643"/>
    </source>
</evidence>
<protein>
    <submittedName>
        <fullName evidence="6">Nitroreductase family protein</fullName>
    </submittedName>
</protein>
<evidence type="ECO:0000313" key="6">
    <source>
        <dbReference type="EMBL" id="MBY0755444.1"/>
    </source>
</evidence>
<sequence>MNEVISLINNRMSLRKYSNKNISEEELQLILDSSMRAPTAGNMMLYSILVIRDSETKRKLAKTCDNQPFIEKSNVILIFLGDLQRLYNYYNICNVKEFCNKNSLEFRMPDEGDFMLSMQDAVIAAQTGTIAAESLGIGSCYIGDIIEHYEIHKELFNLPKLVYPACMLCLGHYEDDHKRILSDRFKKEYIVFNEKYKLLNKKELEDMYKEREEKVSPKNIYGAENFGQFNYRRKTGAEFSKEMGRSAREILKNWNGQE</sequence>
<comment type="similarity">
    <text evidence="1">Belongs to the flavin oxidoreductase frp family.</text>
</comment>
<accession>A0ABS7KX99</accession>
<comment type="caution">
    <text evidence="6">The sequence shown here is derived from an EMBL/GenBank/DDBJ whole genome shotgun (WGS) entry which is preliminary data.</text>
</comment>
<evidence type="ECO:0000256" key="4">
    <source>
        <dbReference type="ARBA" id="ARBA00023002"/>
    </source>
</evidence>
<dbReference type="PANTHER" id="PTHR43425:SF2">
    <property type="entry name" value="OXYGEN-INSENSITIVE NADPH NITROREDUCTASE"/>
    <property type="match status" value="1"/>
</dbReference>
<dbReference type="SUPFAM" id="SSF55469">
    <property type="entry name" value="FMN-dependent nitroreductase-like"/>
    <property type="match status" value="1"/>
</dbReference>
<proteinExistence type="inferred from homology"/>
<dbReference type="RefSeq" id="WP_221860757.1">
    <property type="nucleotide sequence ID" value="NZ_JAIKTU010000006.1"/>
</dbReference>
<feature type="domain" description="Nitroreductase" evidence="5">
    <location>
        <begin position="8"/>
        <end position="172"/>
    </location>
</feature>
<reference evidence="6 7" key="1">
    <citation type="journal article" date="2021" name="Cell Host Microbe">
        <title>in vivo commensal control of Clostridioides difficile virulence.</title>
        <authorList>
            <person name="Girinathan B.P."/>
            <person name="Dibenedetto N."/>
            <person name="Worley J.N."/>
            <person name="Peltier J."/>
            <person name="Arrieta-Ortiz M.L."/>
            <person name="Rupa Christinal Immanuel S."/>
            <person name="Lavin R."/>
            <person name="Delaney M.L."/>
            <person name="Cummins C."/>
            <person name="Hoffmann M."/>
            <person name="Luo Y."/>
            <person name="Gonzalez-Escalona N."/>
            <person name="Allard M."/>
            <person name="Onderdonk A.B."/>
            <person name="Gerber G.K."/>
            <person name="Sonenshein A.L."/>
            <person name="Baliga N."/>
            <person name="Dupuy B."/>
            <person name="Bry L."/>
        </authorList>
    </citation>
    <scope>NUCLEOTIDE SEQUENCE [LARGE SCALE GENOMIC DNA]</scope>
    <source>
        <strain evidence="6 7">DSM 599</strain>
    </source>
</reference>
<keyword evidence="3" id="KW-0288">FMN</keyword>
<dbReference type="PANTHER" id="PTHR43425">
    <property type="entry name" value="OXYGEN-INSENSITIVE NADPH NITROREDUCTASE"/>
    <property type="match status" value="1"/>
</dbReference>
<evidence type="ECO:0000313" key="7">
    <source>
        <dbReference type="Proteomes" id="UP001299068"/>
    </source>
</evidence>
<evidence type="ECO:0000259" key="5">
    <source>
        <dbReference type="Pfam" id="PF00881"/>
    </source>
</evidence>
<evidence type="ECO:0000256" key="2">
    <source>
        <dbReference type="ARBA" id="ARBA00022630"/>
    </source>
</evidence>
<dbReference type="Proteomes" id="UP001299068">
    <property type="component" value="Unassembled WGS sequence"/>
</dbReference>
<dbReference type="InterPro" id="IPR016446">
    <property type="entry name" value="Flavin_OxRdtase_Frp"/>
</dbReference>
<dbReference type="InterPro" id="IPR000415">
    <property type="entry name" value="Nitroreductase-like"/>
</dbReference>
<dbReference type="Gene3D" id="3.40.109.10">
    <property type="entry name" value="NADH Oxidase"/>
    <property type="match status" value="1"/>
</dbReference>
<gene>
    <name evidence="6" type="ORF">K5V21_08240</name>
</gene>
<evidence type="ECO:0000256" key="1">
    <source>
        <dbReference type="ARBA" id="ARBA00008366"/>
    </source>
</evidence>
<keyword evidence="2" id="KW-0285">Flavoprotein</keyword>
<organism evidence="6 7">
    <name type="scientific">Clostridium sardiniense</name>
    <name type="common">Clostridium absonum</name>
    <dbReference type="NCBI Taxonomy" id="29369"/>
    <lineage>
        <taxon>Bacteria</taxon>
        <taxon>Bacillati</taxon>
        <taxon>Bacillota</taxon>
        <taxon>Clostridia</taxon>
        <taxon>Eubacteriales</taxon>
        <taxon>Clostridiaceae</taxon>
        <taxon>Clostridium</taxon>
    </lineage>
</organism>